<comment type="caution">
    <text evidence="2">The sequence shown here is derived from an EMBL/GenBank/DDBJ whole genome shotgun (WGS) entry which is preliminary data.</text>
</comment>
<evidence type="ECO:0000256" key="1">
    <source>
        <dbReference type="SAM" id="MobiDB-lite"/>
    </source>
</evidence>
<dbReference type="EMBL" id="JANPWB010000005">
    <property type="protein sequence ID" value="KAJ1184295.1"/>
    <property type="molecule type" value="Genomic_DNA"/>
</dbReference>
<name>A0AAV7U654_PLEWA</name>
<dbReference type="AlphaFoldDB" id="A0AAV7U654"/>
<proteinExistence type="predicted"/>
<organism evidence="2 3">
    <name type="scientific">Pleurodeles waltl</name>
    <name type="common">Iberian ribbed newt</name>
    <dbReference type="NCBI Taxonomy" id="8319"/>
    <lineage>
        <taxon>Eukaryota</taxon>
        <taxon>Metazoa</taxon>
        <taxon>Chordata</taxon>
        <taxon>Craniata</taxon>
        <taxon>Vertebrata</taxon>
        <taxon>Euteleostomi</taxon>
        <taxon>Amphibia</taxon>
        <taxon>Batrachia</taxon>
        <taxon>Caudata</taxon>
        <taxon>Salamandroidea</taxon>
        <taxon>Salamandridae</taxon>
        <taxon>Pleurodelinae</taxon>
        <taxon>Pleurodeles</taxon>
    </lineage>
</organism>
<reference evidence="2" key="1">
    <citation type="journal article" date="2022" name="bioRxiv">
        <title>Sequencing and chromosome-scale assembly of the giantPleurodeles waltlgenome.</title>
        <authorList>
            <person name="Brown T."/>
            <person name="Elewa A."/>
            <person name="Iarovenko S."/>
            <person name="Subramanian E."/>
            <person name="Araus A.J."/>
            <person name="Petzold A."/>
            <person name="Susuki M."/>
            <person name="Suzuki K.-i.T."/>
            <person name="Hayashi T."/>
            <person name="Toyoda A."/>
            <person name="Oliveira C."/>
            <person name="Osipova E."/>
            <person name="Leigh N.D."/>
            <person name="Simon A."/>
            <person name="Yun M.H."/>
        </authorList>
    </citation>
    <scope>NUCLEOTIDE SEQUENCE</scope>
    <source>
        <strain evidence="2">20211129_DDA</strain>
        <tissue evidence="2">Liver</tissue>
    </source>
</reference>
<feature type="region of interest" description="Disordered" evidence="1">
    <location>
        <begin position="1"/>
        <end position="70"/>
    </location>
</feature>
<feature type="compositionally biased region" description="Basic and acidic residues" evidence="1">
    <location>
        <begin position="1"/>
        <end position="21"/>
    </location>
</feature>
<gene>
    <name evidence="2" type="ORF">NDU88_001103</name>
</gene>
<protein>
    <submittedName>
        <fullName evidence="2">Uncharacterized protein</fullName>
    </submittedName>
</protein>
<feature type="compositionally biased region" description="Basic residues" evidence="1">
    <location>
        <begin position="50"/>
        <end position="63"/>
    </location>
</feature>
<accession>A0AAV7U654</accession>
<evidence type="ECO:0000313" key="2">
    <source>
        <dbReference type="EMBL" id="KAJ1184295.1"/>
    </source>
</evidence>
<evidence type="ECO:0000313" key="3">
    <source>
        <dbReference type="Proteomes" id="UP001066276"/>
    </source>
</evidence>
<sequence length="70" mass="8302">MGDRDGCRALREKNRSSEMRRTAKTGQWQLSDKNNRFDRWKKKEACERSRKVRGQQRANKSKQMKMGAEA</sequence>
<keyword evidence="3" id="KW-1185">Reference proteome</keyword>
<feature type="compositionally biased region" description="Basic and acidic residues" evidence="1">
    <location>
        <begin position="33"/>
        <end position="49"/>
    </location>
</feature>
<dbReference type="Proteomes" id="UP001066276">
    <property type="component" value="Chromosome 3_1"/>
</dbReference>